<evidence type="ECO:0000313" key="3">
    <source>
        <dbReference type="Proteomes" id="UP000634136"/>
    </source>
</evidence>
<organism evidence="2 3">
    <name type="scientific">Senna tora</name>
    <dbReference type="NCBI Taxonomy" id="362788"/>
    <lineage>
        <taxon>Eukaryota</taxon>
        <taxon>Viridiplantae</taxon>
        <taxon>Streptophyta</taxon>
        <taxon>Embryophyta</taxon>
        <taxon>Tracheophyta</taxon>
        <taxon>Spermatophyta</taxon>
        <taxon>Magnoliopsida</taxon>
        <taxon>eudicotyledons</taxon>
        <taxon>Gunneridae</taxon>
        <taxon>Pentapetalae</taxon>
        <taxon>rosids</taxon>
        <taxon>fabids</taxon>
        <taxon>Fabales</taxon>
        <taxon>Fabaceae</taxon>
        <taxon>Caesalpinioideae</taxon>
        <taxon>Cassia clade</taxon>
        <taxon>Senna</taxon>
    </lineage>
</organism>
<accession>A0A834XHL2</accession>
<keyword evidence="3" id="KW-1185">Reference proteome</keyword>
<sequence length="324" mass="32857">MEEITGDPPGVSAAGAGGDAPTGDGASAAGAGARTGAGEGALTGSIAGAGDGALPNNSTGRSTLSTVKIASGVESNTVSAILDESTPVCSVTSSPAVVTEKSYFPAPLVANVLTGSFVVFNVPTGIYLAAAWYCKSETTSALVSLFRSGTPRALNASSDGAKTVKPFSTADSYRRDVNVGRRRRRRQNPRRDDRRADLEHGDIVGDLLDGFGVGGVELGAGSRRAEADLTALEVRYVNEAEVTRRVAGCLVECGGESGAVGDLVEFGWVEDKDGDCLAAVDLVGELRLGEEGVVVAVFREAGENVGDVVGGDGGGEGGESEEEK</sequence>
<protein>
    <submittedName>
        <fullName evidence="2">Uncharacterized protein</fullName>
    </submittedName>
</protein>
<dbReference type="OrthoDB" id="10583321at2759"/>
<gene>
    <name evidence="2" type="ORF">G2W53_001648</name>
</gene>
<feature type="region of interest" description="Disordered" evidence="1">
    <location>
        <begin position="1"/>
        <end position="34"/>
    </location>
</feature>
<reference evidence="2" key="1">
    <citation type="submission" date="2020-09" db="EMBL/GenBank/DDBJ databases">
        <title>Genome-Enabled Discovery of Anthraquinone Biosynthesis in Senna tora.</title>
        <authorList>
            <person name="Kang S.-H."/>
            <person name="Pandey R.P."/>
            <person name="Lee C.-M."/>
            <person name="Sim J.-S."/>
            <person name="Jeong J.-T."/>
            <person name="Choi B.-S."/>
            <person name="Jung M."/>
            <person name="Ginzburg D."/>
            <person name="Zhao K."/>
            <person name="Won S.Y."/>
            <person name="Oh T.-J."/>
            <person name="Yu Y."/>
            <person name="Kim N.-H."/>
            <person name="Lee O.R."/>
            <person name="Lee T.-H."/>
            <person name="Bashyal P."/>
            <person name="Kim T.-S."/>
            <person name="Lee W.-H."/>
            <person name="Kawkins C."/>
            <person name="Kim C.-K."/>
            <person name="Kim J.S."/>
            <person name="Ahn B.O."/>
            <person name="Rhee S.Y."/>
            <person name="Sohng J.K."/>
        </authorList>
    </citation>
    <scope>NUCLEOTIDE SEQUENCE</scope>
    <source>
        <tissue evidence="2">Leaf</tissue>
    </source>
</reference>
<feature type="compositionally biased region" description="Low complexity" evidence="1">
    <location>
        <begin position="21"/>
        <end position="32"/>
    </location>
</feature>
<proteinExistence type="predicted"/>
<dbReference type="AlphaFoldDB" id="A0A834XHL2"/>
<comment type="caution">
    <text evidence="2">The sequence shown here is derived from an EMBL/GenBank/DDBJ whole genome shotgun (WGS) entry which is preliminary data.</text>
</comment>
<dbReference type="EMBL" id="JAAIUW010000001">
    <property type="protein sequence ID" value="KAF7844743.1"/>
    <property type="molecule type" value="Genomic_DNA"/>
</dbReference>
<evidence type="ECO:0000313" key="2">
    <source>
        <dbReference type="EMBL" id="KAF7844743.1"/>
    </source>
</evidence>
<evidence type="ECO:0000256" key="1">
    <source>
        <dbReference type="SAM" id="MobiDB-lite"/>
    </source>
</evidence>
<dbReference type="Proteomes" id="UP000634136">
    <property type="component" value="Unassembled WGS sequence"/>
</dbReference>
<name>A0A834XHL2_9FABA</name>